<evidence type="ECO:0000313" key="1">
    <source>
        <dbReference type="EMBL" id="KAG5591201.1"/>
    </source>
</evidence>
<proteinExistence type="predicted"/>
<dbReference type="EMBL" id="JACXVP010000008">
    <property type="protein sequence ID" value="KAG5591201.1"/>
    <property type="molecule type" value="Genomic_DNA"/>
</dbReference>
<keyword evidence="2" id="KW-1185">Reference proteome</keyword>
<sequence>MNIEQIQITIGVSPDLAGEAHGGSLLSTPMEDCRGGRGKGPTAFVGCCSEKKKSKNRDFGLLLLSCWSHFGSRGEENNGGGVVVTGGFNGYAWRLENV</sequence>
<dbReference type="Proteomes" id="UP000824120">
    <property type="component" value="Chromosome 8"/>
</dbReference>
<reference evidence="1 2" key="1">
    <citation type="submission" date="2020-09" db="EMBL/GenBank/DDBJ databases">
        <title>De no assembly of potato wild relative species, Solanum commersonii.</title>
        <authorList>
            <person name="Cho K."/>
        </authorList>
    </citation>
    <scope>NUCLEOTIDE SEQUENCE [LARGE SCALE GENOMIC DNA]</scope>
    <source>
        <strain evidence="1">LZ3.2</strain>
        <tissue evidence="1">Leaf</tissue>
    </source>
</reference>
<gene>
    <name evidence="1" type="ORF">H5410_041715</name>
</gene>
<dbReference type="AlphaFoldDB" id="A0A9J5XSN5"/>
<comment type="caution">
    <text evidence="1">The sequence shown here is derived from an EMBL/GenBank/DDBJ whole genome shotgun (WGS) entry which is preliminary data.</text>
</comment>
<name>A0A9J5XSN5_SOLCO</name>
<protein>
    <submittedName>
        <fullName evidence="1">Uncharacterized protein</fullName>
    </submittedName>
</protein>
<evidence type="ECO:0000313" key="2">
    <source>
        <dbReference type="Proteomes" id="UP000824120"/>
    </source>
</evidence>
<accession>A0A9J5XSN5</accession>
<organism evidence="1 2">
    <name type="scientific">Solanum commersonii</name>
    <name type="common">Commerson's wild potato</name>
    <name type="synonym">Commerson's nightshade</name>
    <dbReference type="NCBI Taxonomy" id="4109"/>
    <lineage>
        <taxon>Eukaryota</taxon>
        <taxon>Viridiplantae</taxon>
        <taxon>Streptophyta</taxon>
        <taxon>Embryophyta</taxon>
        <taxon>Tracheophyta</taxon>
        <taxon>Spermatophyta</taxon>
        <taxon>Magnoliopsida</taxon>
        <taxon>eudicotyledons</taxon>
        <taxon>Gunneridae</taxon>
        <taxon>Pentapetalae</taxon>
        <taxon>asterids</taxon>
        <taxon>lamiids</taxon>
        <taxon>Solanales</taxon>
        <taxon>Solanaceae</taxon>
        <taxon>Solanoideae</taxon>
        <taxon>Solaneae</taxon>
        <taxon>Solanum</taxon>
    </lineage>
</organism>